<protein>
    <submittedName>
        <fullName evidence="1">Uncharacterized protein</fullName>
    </submittedName>
</protein>
<dbReference type="AlphaFoldDB" id="M6ZWY0"/>
<evidence type="ECO:0000313" key="1">
    <source>
        <dbReference type="EMBL" id="EMP08822.1"/>
    </source>
</evidence>
<name>M6ZWY0_LEPIR</name>
<reference evidence="1 2" key="1">
    <citation type="submission" date="2013-01" db="EMBL/GenBank/DDBJ databases">
        <authorList>
            <person name="Harkins D.M."/>
            <person name="Durkin A.S."/>
            <person name="Brinkac L.M."/>
            <person name="Haft D.H."/>
            <person name="Selengut J.D."/>
            <person name="Sanka R."/>
            <person name="DePew J."/>
            <person name="Purushe J."/>
            <person name="Picardeau M."/>
            <person name="Werts C."/>
            <person name="Goarant C."/>
            <person name="Vinetz J.M."/>
            <person name="Sutton G.G."/>
            <person name="Nierman W.C."/>
            <person name="Fouts D.E."/>
        </authorList>
    </citation>
    <scope>NUCLEOTIDE SEQUENCE [LARGE SCALE GENOMIC DNA]</scope>
    <source>
        <strain evidence="1 2">200701872</strain>
    </source>
</reference>
<gene>
    <name evidence="1" type="ORF">LEP1GSC124_1066</name>
</gene>
<evidence type="ECO:0000313" key="2">
    <source>
        <dbReference type="Proteomes" id="UP000012117"/>
    </source>
</evidence>
<accession>M6ZWY0</accession>
<feature type="non-terminal residue" evidence="1">
    <location>
        <position position="1"/>
    </location>
</feature>
<organism evidence="1 2">
    <name type="scientific">Leptospira interrogans serovar Pyrogenes str. 200701872</name>
    <dbReference type="NCBI Taxonomy" id="1193029"/>
    <lineage>
        <taxon>Bacteria</taxon>
        <taxon>Pseudomonadati</taxon>
        <taxon>Spirochaetota</taxon>
        <taxon>Spirochaetia</taxon>
        <taxon>Leptospirales</taxon>
        <taxon>Leptospiraceae</taxon>
        <taxon>Leptospira</taxon>
    </lineage>
</organism>
<dbReference type="Proteomes" id="UP000012117">
    <property type="component" value="Unassembled WGS sequence"/>
</dbReference>
<comment type="caution">
    <text evidence="1">The sequence shown here is derived from an EMBL/GenBank/DDBJ whole genome shotgun (WGS) entry which is preliminary data.</text>
</comment>
<sequence>LFKKQNLESTINLIHERLWRGNRQSTRNRSNFTKEKQNIPYKRKSIIQINIKLEKRSDCMK</sequence>
<dbReference type="EMBL" id="AKWN02000092">
    <property type="protein sequence ID" value="EMP08822.1"/>
    <property type="molecule type" value="Genomic_DNA"/>
</dbReference>
<dbReference type="BioCyc" id="LINT1193029:G11R4-4180-MONOMER"/>
<proteinExistence type="predicted"/>